<keyword evidence="11" id="KW-0408">Iron</keyword>
<keyword evidence="9" id="KW-1133">Transmembrane helix</keyword>
<dbReference type="PROSITE" id="PS51296">
    <property type="entry name" value="RIESKE"/>
    <property type="match status" value="1"/>
</dbReference>
<proteinExistence type="predicted"/>
<evidence type="ECO:0000256" key="5">
    <source>
        <dbReference type="ARBA" id="ARBA00022692"/>
    </source>
</evidence>
<dbReference type="InterPro" id="IPR050584">
    <property type="entry name" value="Cholesterol_7-desaturase"/>
</dbReference>
<dbReference type="GO" id="GO:0046872">
    <property type="term" value="F:metal ion binding"/>
    <property type="evidence" value="ECO:0007669"/>
    <property type="project" value="UniProtKB-KW"/>
</dbReference>
<keyword evidence="3" id="KW-0150">Chloroplast</keyword>
<dbReference type="Pfam" id="PF00355">
    <property type="entry name" value="Rieske"/>
    <property type="match status" value="1"/>
</dbReference>
<dbReference type="EMBL" id="KJ765358">
    <property type="protein sequence ID" value="AII16851.1"/>
    <property type="molecule type" value="Genomic_DNA"/>
</dbReference>
<dbReference type="Pfam" id="PF08417">
    <property type="entry name" value="PaO"/>
    <property type="match status" value="1"/>
</dbReference>
<evidence type="ECO:0000256" key="4">
    <source>
        <dbReference type="ARBA" id="ARBA00022640"/>
    </source>
</evidence>
<keyword evidence="8" id="KW-0809">Transit peptide</keyword>
<keyword evidence="4" id="KW-0934">Plastid</keyword>
<evidence type="ECO:0000256" key="12">
    <source>
        <dbReference type="ARBA" id="ARBA00023014"/>
    </source>
</evidence>
<sequence length="535" mass="60898">MEVFMASTFPSFRGQPHSTSVFQKHSVRTPQFTPVLPAQKSNFRTAIAISPTAPSVEVEQETKSQTKEDKFDWYENWYPVAAVCDLDKRRPHGKKVIGIDVVVWWDRNENAWKVFDDSCPHRLAPLSEGRIDQWGRLQCVYHGWCFGGAGEGKFIPQAPRHGPPVHTSSKACAGVYPSCLQNGIIWFWPNSDQQYKDIHLKKKPHHIPEHDDPSYTNAVITRDIAYGYYEVLIENLMDPSHVPYAHYGIIRIPKAPETVQADREGGGPIELTIDKISASGYNVKQSAGGSYFIAPCLYHGYFTPGGRRQSMNKKPSDGAKDVMLHPDPSKKKVMFVFYCIPVSPGQSRLIFVSRRNFAVWIDRIMPRWIFHIGQNLVLDSDLYLLHVEERRLKEVGPMNWHKSCYVPTKADANVVAFRRWLNKYGGAQVDWRNKYTGTLPPTPPREQLMDRYWSHTVNCSSCSVAYQRLNALDLALQVISIGSVAIVAAAKQGAISIAARYSLLSMAVLCFVASKWLSHFIYKTFRYHDYDHAFR</sequence>
<keyword evidence="5" id="KW-0812">Transmembrane</keyword>
<name>A0A076FGF7_OCIBA</name>
<dbReference type="InterPro" id="IPR036922">
    <property type="entry name" value="Rieske_2Fe-2S_sf"/>
</dbReference>
<dbReference type="Gene3D" id="2.102.10.10">
    <property type="entry name" value="Rieske [2Fe-2S] iron-sulphur domain"/>
    <property type="match status" value="1"/>
</dbReference>
<dbReference type="GO" id="GO:0051537">
    <property type="term" value="F:2 iron, 2 sulfur cluster binding"/>
    <property type="evidence" value="ECO:0007669"/>
    <property type="project" value="UniProtKB-KW"/>
</dbReference>
<evidence type="ECO:0000256" key="10">
    <source>
        <dbReference type="ARBA" id="ARBA00023002"/>
    </source>
</evidence>
<dbReference type="SUPFAM" id="SSF55961">
    <property type="entry name" value="Bet v1-like"/>
    <property type="match status" value="1"/>
</dbReference>
<feature type="domain" description="Rieske" evidence="14">
    <location>
        <begin position="77"/>
        <end position="187"/>
    </location>
</feature>
<protein>
    <submittedName>
        <fullName evidence="15">PTC52-like protein 1</fullName>
    </submittedName>
</protein>
<comment type="subcellular location">
    <subcellularLocation>
        <location evidence="2">Membrane</location>
    </subcellularLocation>
    <subcellularLocation>
        <location evidence="1">Plastid</location>
        <location evidence="1">Chloroplast</location>
    </subcellularLocation>
</comment>
<evidence type="ECO:0000259" key="14">
    <source>
        <dbReference type="PROSITE" id="PS51296"/>
    </source>
</evidence>
<evidence type="ECO:0000313" key="15">
    <source>
        <dbReference type="EMBL" id="AII16851.1"/>
    </source>
</evidence>
<keyword evidence="6" id="KW-0001">2Fe-2S</keyword>
<dbReference type="AlphaFoldDB" id="A0A076FGF7"/>
<organism evidence="15">
    <name type="scientific">Ocimum basilicum</name>
    <name type="common">Sweet basil</name>
    <dbReference type="NCBI Taxonomy" id="39350"/>
    <lineage>
        <taxon>Eukaryota</taxon>
        <taxon>Viridiplantae</taxon>
        <taxon>Streptophyta</taxon>
        <taxon>Embryophyta</taxon>
        <taxon>Tracheophyta</taxon>
        <taxon>Spermatophyta</taxon>
        <taxon>Magnoliopsida</taxon>
        <taxon>eudicotyledons</taxon>
        <taxon>Gunneridae</taxon>
        <taxon>Pentapetalae</taxon>
        <taxon>asterids</taxon>
        <taxon>lamiids</taxon>
        <taxon>Lamiales</taxon>
        <taxon>Lamiaceae</taxon>
        <taxon>Nepetoideae</taxon>
        <taxon>Ocimeae</taxon>
        <taxon>Ociminae</taxon>
        <taxon>Ocimum</taxon>
    </lineage>
</organism>
<evidence type="ECO:0000256" key="9">
    <source>
        <dbReference type="ARBA" id="ARBA00022989"/>
    </source>
</evidence>
<dbReference type="GO" id="GO:0016020">
    <property type="term" value="C:membrane"/>
    <property type="evidence" value="ECO:0007669"/>
    <property type="project" value="UniProtKB-SubCell"/>
</dbReference>
<keyword evidence="13" id="KW-0472">Membrane</keyword>
<evidence type="ECO:0000256" key="3">
    <source>
        <dbReference type="ARBA" id="ARBA00022528"/>
    </source>
</evidence>
<dbReference type="PANTHER" id="PTHR21266">
    <property type="entry name" value="IRON-SULFUR DOMAIN CONTAINING PROTEIN"/>
    <property type="match status" value="1"/>
</dbReference>
<dbReference type="Gene3D" id="3.90.380.10">
    <property type="entry name" value="Naphthalene 1,2-dioxygenase Alpha Subunit, Chain A, domain 1"/>
    <property type="match status" value="1"/>
</dbReference>
<gene>
    <name evidence="15" type="primary">PTC52-1</name>
</gene>
<evidence type="ECO:0000256" key="11">
    <source>
        <dbReference type="ARBA" id="ARBA00023004"/>
    </source>
</evidence>
<evidence type="ECO:0000256" key="7">
    <source>
        <dbReference type="ARBA" id="ARBA00022723"/>
    </source>
</evidence>
<accession>A0A076FGF7</accession>
<dbReference type="PANTHER" id="PTHR21266:SF32">
    <property type="entry name" value="CHOLESTEROL 7-DESATURASE NVD"/>
    <property type="match status" value="1"/>
</dbReference>
<reference evidence="15" key="1">
    <citation type="journal article" date="2014" name="Plant J.">
        <title>Unexpected roles for ancient proteins: flavone 8-hydroxylase in sweet basil trichomes is a Rieske-type, PAO-family oxygenase.</title>
        <authorList>
            <person name="Berim A."/>
            <person name="Park J.J."/>
            <person name="Gang D.R."/>
        </authorList>
    </citation>
    <scope>NUCLEOTIDE SEQUENCE</scope>
</reference>
<evidence type="ECO:0000256" key="13">
    <source>
        <dbReference type="ARBA" id="ARBA00023136"/>
    </source>
</evidence>
<dbReference type="CDD" id="cd03480">
    <property type="entry name" value="Rieske_RO_Alpha_PaO"/>
    <property type="match status" value="1"/>
</dbReference>
<dbReference type="GO" id="GO:0010277">
    <property type="term" value="F:chlorophyllide a oxygenase activity"/>
    <property type="evidence" value="ECO:0007669"/>
    <property type="project" value="InterPro"/>
</dbReference>
<keyword evidence="10" id="KW-0560">Oxidoreductase</keyword>
<evidence type="ECO:0000256" key="6">
    <source>
        <dbReference type="ARBA" id="ARBA00022714"/>
    </source>
</evidence>
<dbReference type="SUPFAM" id="SSF50022">
    <property type="entry name" value="ISP domain"/>
    <property type="match status" value="1"/>
</dbReference>
<dbReference type="InterPro" id="IPR013626">
    <property type="entry name" value="PaO"/>
</dbReference>
<dbReference type="InterPro" id="IPR017941">
    <property type="entry name" value="Rieske_2Fe-2S"/>
</dbReference>
<evidence type="ECO:0000256" key="2">
    <source>
        <dbReference type="ARBA" id="ARBA00004370"/>
    </source>
</evidence>
<keyword evidence="7" id="KW-0479">Metal-binding</keyword>
<dbReference type="GO" id="GO:0009507">
    <property type="term" value="C:chloroplast"/>
    <property type="evidence" value="ECO:0007669"/>
    <property type="project" value="UniProtKB-SubCell"/>
</dbReference>
<keyword evidence="12" id="KW-0411">Iron-sulfur</keyword>
<evidence type="ECO:0000256" key="1">
    <source>
        <dbReference type="ARBA" id="ARBA00004229"/>
    </source>
</evidence>
<evidence type="ECO:0000256" key="8">
    <source>
        <dbReference type="ARBA" id="ARBA00022946"/>
    </source>
</evidence>